<keyword evidence="2 8" id="KW-0540">Nuclease</keyword>
<dbReference type="GO" id="GO:0004521">
    <property type="term" value="F:RNA endonuclease activity"/>
    <property type="evidence" value="ECO:0007669"/>
    <property type="project" value="InterPro"/>
</dbReference>
<dbReference type="CDD" id="cd09725">
    <property type="entry name" value="Cas2_I_II_III"/>
    <property type="match status" value="1"/>
</dbReference>
<sequence>MTMVWVVYDIADNTRRKNVARICLDKGLYRVQKSVFLGTLNANERDSMALECEEVIDPDVDSVYVFPMDDESFKKVKLLGQAFDKELVSDEVLTKFF</sequence>
<dbReference type="GO" id="GO:0016787">
    <property type="term" value="F:hydrolase activity"/>
    <property type="evidence" value="ECO:0007669"/>
    <property type="project" value="UniProtKB-KW"/>
</dbReference>
<comment type="cofactor">
    <cofactor evidence="1 8">
        <name>Mg(2+)</name>
        <dbReference type="ChEBI" id="CHEBI:18420"/>
    </cofactor>
</comment>
<gene>
    <name evidence="9" type="primary">cas</name>
    <name evidence="8" type="synonym">cas2</name>
    <name evidence="9" type="ORF">MNV_2010001</name>
</gene>
<organism evidence="9 10">
    <name type="scientific">Candidatus Methanoperedens nitratireducens</name>
    <dbReference type="NCBI Taxonomy" id="1392998"/>
    <lineage>
        <taxon>Archaea</taxon>
        <taxon>Methanobacteriati</taxon>
        <taxon>Methanobacteriota</taxon>
        <taxon>Stenosarchaea group</taxon>
        <taxon>Methanomicrobia</taxon>
        <taxon>Methanosarcinales</taxon>
        <taxon>ANME-2 cluster</taxon>
        <taxon>Candidatus Methanoperedentaceae</taxon>
        <taxon>Candidatus Methanoperedens</taxon>
    </lineage>
</organism>
<dbReference type="GO" id="GO:0043571">
    <property type="term" value="P:maintenance of CRISPR repeat elements"/>
    <property type="evidence" value="ECO:0007669"/>
    <property type="project" value="UniProtKB-UniRule"/>
</dbReference>
<evidence type="ECO:0000313" key="10">
    <source>
        <dbReference type="Proteomes" id="UP000218615"/>
    </source>
</evidence>
<dbReference type="GO" id="GO:0051607">
    <property type="term" value="P:defense response to virus"/>
    <property type="evidence" value="ECO:0007669"/>
    <property type="project" value="UniProtKB-UniRule"/>
</dbReference>
<evidence type="ECO:0000256" key="6">
    <source>
        <dbReference type="ARBA" id="ARBA00022842"/>
    </source>
</evidence>
<dbReference type="EC" id="3.1.-.-" evidence="8"/>
<evidence type="ECO:0000313" key="9">
    <source>
        <dbReference type="EMBL" id="SNQ60753.1"/>
    </source>
</evidence>
<evidence type="ECO:0000256" key="4">
    <source>
        <dbReference type="ARBA" id="ARBA00022759"/>
    </source>
</evidence>
<comment type="similarity">
    <text evidence="8">Belongs to the CRISPR-associated endoribonuclease Cas2 protein family.</text>
</comment>
<evidence type="ECO:0000256" key="3">
    <source>
        <dbReference type="ARBA" id="ARBA00022723"/>
    </source>
</evidence>
<comment type="function">
    <text evidence="8">CRISPR (clustered regularly interspaced short palindromic repeat), is an adaptive immune system that provides protection against mobile genetic elements (viruses, transposable elements and conjugative plasmids). CRISPR clusters contain sequences complementary to antecedent mobile elements and target invading nucleic acids. CRISPR clusters are transcribed and processed into CRISPR RNA (crRNA). Functions as a ssRNA-specific endoribonuclease. Involved in the integration of spacer DNA into the CRISPR cassette.</text>
</comment>
<dbReference type="NCBIfam" id="TIGR01573">
    <property type="entry name" value="cas2"/>
    <property type="match status" value="1"/>
</dbReference>
<keyword evidence="5 8" id="KW-0378">Hydrolase</keyword>
<dbReference type="GO" id="GO:0046872">
    <property type="term" value="F:metal ion binding"/>
    <property type="evidence" value="ECO:0007669"/>
    <property type="project" value="UniProtKB-UniRule"/>
</dbReference>
<keyword evidence="7 8" id="KW-0051">Antiviral defense</keyword>
<evidence type="ECO:0000256" key="1">
    <source>
        <dbReference type="ARBA" id="ARBA00001946"/>
    </source>
</evidence>
<dbReference type="SUPFAM" id="SSF143430">
    <property type="entry name" value="TTP0101/SSO1404-like"/>
    <property type="match status" value="1"/>
</dbReference>
<dbReference type="InterPro" id="IPR021127">
    <property type="entry name" value="CRISPR_associated_Cas2"/>
</dbReference>
<dbReference type="STRING" id="1392998.ANME2D_00189"/>
<dbReference type="PANTHER" id="PTHR34405:SF3">
    <property type="entry name" value="CRISPR-ASSOCIATED ENDORIBONUCLEASE CAS2 3"/>
    <property type="match status" value="1"/>
</dbReference>
<keyword evidence="4 8" id="KW-0255">Endonuclease</keyword>
<dbReference type="RefSeq" id="WP_096205227.1">
    <property type="nucleotide sequence ID" value="NZ_FZMP01000115.1"/>
</dbReference>
<feature type="binding site" evidence="8">
    <location>
        <position position="9"/>
    </location>
    <ligand>
        <name>Mg(2+)</name>
        <dbReference type="ChEBI" id="CHEBI:18420"/>
        <note>catalytic</note>
    </ligand>
</feature>
<proteinExistence type="inferred from homology"/>
<evidence type="ECO:0000256" key="2">
    <source>
        <dbReference type="ARBA" id="ARBA00022722"/>
    </source>
</evidence>
<dbReference type="PANTHER" id="PTHR34405">
    <property type="entry name" value="CRISPR-ASSOCIATED ENDORIBONUCLEASE CAS2"/>
    <property type="match status" value="1"/>
</dbReference>
<name>A0A284VNH7_9EURY</name>
<evidence type="ECO:0000256" key="5">
    <source>
        <dbReference type="ARBA" id="ARBA00022801"/>
    </source>
</evidence>
<dbReference type="Proteomes" id="UP000218615">
    <property type="component" value="Unassembled WGS sequence"/>
</dbReference>
<keyword evidence="10" id="KW-1185">Reference proteome</keyword>
<reference evidence="10" key="1">
    <citation type="submission" date="2017-06" db="EMBL/GenBank/DDBJ databases">
        <authorList>
            <person name="Cremers G."/>
        </authorList>
    </citation>
    <scope>NUCLEOTIDE SEQUENCE [LARGE SCALE GENOMIC DNA]</scope>
</reference>
<keyword evidence="6 8" id="KW-0460">Magnesium</keyword>
<evidence type="ECO:0000256" key="7">
    <source>
        <dbReference type="ARBA" id="ARBA00023118"/>
    </source>
</evidence>
<dbReference type="Pfam" id="PF09827">
    <property type="entry name" value="CRISPR_Cas2"/>
    <property type="match status" value="1"/>
</dbReference>
<dbReference type="AlphaFoldDB" id="A0A284VNH7"/>
<protein>
    <recommendedName>
        <fullName evidence="8">CRISPR-associated endoribonuclease Cas2</fullName>
        <ecNumber evidence="8">3.1.-.-</ecNumber>
    </recommendedName>
</protein>
<dbReference type="HAMAP" id="MF_01471">
    <property type="entry name" value="Cas2"/>
    <property type="match status" value="1"/>
</dbReference>
<evidence type="ECO:0000256" key="8">
    <source>
        <dbReference type="HAMAP-Rule" id="MF_01471"/>
    </source>
</evidence>
<comment type="subunit">
    <text evidence="8">Homodimer, forms a heterotetramer with a Cas1 homodimer.</text>
</comment>
<keyword evidence="3 8" id="KW-0479">Metal-binding</keyword>
<dbReference type="Gene3D" id="3.30.70.240">
    <property type="match status" value="1"/>
</dbReference>
<dbReference type="EMBL" id="FZMP01000115">
    <property type="protein sequence ID" value="SNQ60753.1"/>
    <property type="molecule type" value="Genomic_DNA"/>
</dbReference>
<dbReference type="InterPro" id="IPR019199">
    <property type="entry name" value="Virulence_VapD/CRISPR_Cas2"/>
</dbReference>
<accession>A0A284VNH7</accession>